<proteinExistence type="predicted"/>
<dbReference type="PROSITE" id="PS50089">
    <property type="entry name" value="ZF_RING_2"/>
    <property type="match status" value="1"/>
</dbReference>
<protein>
    <recommendedName>
        <fullName evidence="2">RING-type domain-containing protein</fullName>
    </recommendedName>
</protein>
<reference evidence="3 4" key="1">
    <citation type="submission" date="2016-11" db="EMBL/GenBank/DDBJ databases">
        <title>The macronuclear genome of Stentor coeruleus: a giant cell with tiny introns.</title>
        <authorList>
            <person name="Slabodnick M."/>
            <person name="Ruby J.G."/>
            <person name="Reiff S.B."/>
            <person name="Swart E.C."/>
            <person name="Gosai S."/>
            <person name="Prabakaran S."/>
            <person name="Witkowska E."/>
            <person name="Larue G.E."/>
            <person name="Fisher S."/>
            <person name="Freeman R.M."/>
            <person name="Gunawardena J."/>
            <person name="Chu W."/>
            <person name="Stover N.A."/>
            <person name="Gregory B.D."/>
            <person name="Nowacki M."/>
            <person name="Derisi J."/>
            <person name="Roy S.W."/>
            <person name="Marshall W.F."/>
            <person name="Sood P."/>
        </authorList>
    </citation>
    <scope>NUCLEOTIDE SEQUENCE [LARGE SCALE GENOMIC DNA]</scope>
    <source>
        <strain evidence="3">WM001</strain>
    </source>
</reference>
<feature type="domain" description="RING-type" evidence="2">
    <location>
        <begin position="47"/>
        <end position="84"/>
    </location>
</feature>
<dbReference type="EMBL" id="MPUH01000853">
    <property type="protein sequence ID" value="OMJ73030.1"/>
    <property type="molecule type" value="Genomic_DNA"/>
</dbReference>
<dbReference type="Gene3D" id="3.30.40.10">
    <property type="entry name" value="Zinc/RING finger domain, C3HC4 (zinc finger)"/>
    <property type="match status" value="1"/>
</dbReference>
<dbReference type="OrthoDB" id="9049620at2759"/>
<organism evidence="3 4">
    <name type="scientific">Stentor coeruleus</name>
    <dbReference type="NCBI Taxonomy" id="5963"/>
    <lineage>
        <taxon>Eukaryota</taxon>
        <taxon>Sar</taxon>
        <taxon>Alveolata</taxon>
        <taxon>Ciliophora</taxon>
        <taxon>Postciliodesmatophora</taxon>
        <taxon>Heterotrichea</taxon>
        <taxon>Heterotrichida</taxon>
        <taxon>Stentoridae</taxon>
        <taxon>Stentor</taxon>
    </lineage>
</organism>
<keyword evidence="1" id="KW-0863">Zinc-finger</keyword>
<dbReference type="SUPFAM" id="SSF57850">
    <property type="entry name" value="RING/U-box"/>
    <property type="match status" value="1"/>
</dbReference>
<dbReference type="InterPro" id="IPR001841">
    <property type="entry name" value="Znf_RING"/>
</dbReference>
<evidence type="ECO:0000256" key="1">
    <source>
        <dbReference type="PROSITE-ProRule" id="PRU00175"/>
    </source>
</evidence>
<dbReference type="GO" id="GO:0008270">
    <property type="term" value="F:zinc ion binding"/>
    <property type="evidence" value="ECO:0007669"/>
    <property type="project" value="UniProtKB-KW"/>
</dbReference>
<keyword evidence="1" id="KW-0862">Zinc</keyword>
<keyword evidence="4" id="KW-1185">Reference proteome</keyword>
<gene>
    <name evidence="3" type="ORF">SteCoe_28387</name>
</gene>
<dbReference type="AlphaFoldDB" id="A0A1R2B8X0"/>
<comment type="caution">
    <text evidence="3">The sequence shown here is derived from an EMBL/GenBank/DDBJ whole genome shotgun (WGS) entry which is preliminary data.</text>
</comment>
<evidence type="ECO:0000313" key="4">
    <source>
        <dbReference type="Proteomes" id="UP000187209"/>
    </source>
</evidence>
<keyword evidence="1" id="KW-0479">Metal-binding</keyword>
<dbReference type="Proteomes" id="UP000187209">
    <property type="component" value="Unassembled WGS sequence"/>
</dbReference>
<dbReference type="InterPro" id="IPR013083">
    <property type="entry name" value="Znf_RING/FYVE/PHD"/>
</dbReference>
<name>A0A1R2B8X0_9CILI</name>
<evidence type="ECO:0000259" key="2">
    <source>
        <dbReference type="PROSITE" id="PS50089"/>
    </source>
</evidence>
<accession>A0A1R2B8X0</accession>
<evidence type="ECO:0000313" key="3">
    <source>
        <dbReference type="EMBL" id="OMJ73030.1"/>
    </source>
</evidence>
<sequence>MAYGLELDILSLPAVVSSLRDIKNPILFPPEKRYEGLTRDAANDFQCIVCKEVYNEPVKTRCSCEITLCRKCFELNKRKCPICRKLTTVTENQYIINQLSAQDIRCGCGMMYYYKKRDEHDIICSLSKFQCPKCLGEKVSGPNMLRHLIANHYIEILLTTGKVISS</sequence>